<dbReference type="Pfam" id="PF00031">
    <property type="entry name" value="Cystatin"/>
    <property type="match status" value="1"/>
</dbReference>
<dbReference type="AlphaFoldDB" id="A0A6G5ZW19"/>
<dbReference type="GO" id="GO:0004869">
    <property type="term" value="F:cysteine-type endopeptidase inhibitor activity"/>
    <property type="evidence" value="ECO:0007669"/>
    <property type="project" value="UniProtKB-KW"/>
</dbReference>
<proteinExistence type="evidence at transcript level"/>
<keyword evidence="4" id="KW-1015">Disulfide bond</keyword>
<dbReference type="EMBL" id="MN831245">
    <property type="protein sequence ID" value="QHR82749.1"/>
    <property type="molecule type" value="mRNA"/>
</dbReference>
<dbReference type="CDD" id="cd00042">
    <property type="entry name" value="CY"/>
    <property type="match status" value="1"/>
</dbReference>
<reference evidence="8" key="1">
    <citation type="submission" date="2019-12" db="EMBL/GenBank/DDBJ databases">
        <authorList>
            <person name="Hempel B.-F."/>
            <person name="Damm M."/>
            <person name="Mrinalini M."/>
            <person name="Gocmen B."/>
            <person name="Karis M."/>
            <person name="Nalbantsoy A."/>
            <person name="Kini R.M."/>
            <person name="Sussmuth R.D."/>
        </authorList>
    </citation>
    <scope>NUCLEOTIDE SEQUENCE</scope>
</reference>
<evidence type="ECO:0000256" key="2">
    <source>
        <dbReference type="ARBA" id="ARBA00022690"/>
    </source>
</evidence>
<reference evidence="8" key="2">
    <citation type="journal article" date="2020" name="J. Proteome Res.">
        <title>Extended Snake Cenomics by Top-Down In-Source Decay: Investigating the Newly Discovered Anatolian Meadow Viper Subspecies, Vipera anatolica senliki.</title>
        <authorList>
            <person name="Hempel B.F."/>
            <person name="Damm M."/>
            <person name="Mrinalini M."/>
            <person name="Gocmen B."/>
            <person name="Karis M."/>
            <person name="Nalbantsoy A."/>
            <person name="Kini R.M."/>
            <person name="Suessmuth R.D."/>
        </authorList>
    </citation>
    <scope>NUCLEOTIDE SEQUENCE</scope>
</reference>
<comment type="function">
    <text evidence="5">Inhibits various C1 cysteine proteases including cathepsin L, papain and cathepsin B. This protein has no toxic activity and its function in the venom is unknown. It may play a role as housekeeping or regulatory protein.</text>
</comment>
<dbReference type="PANTHER" id="PTHR46186">
    <property type="entry name" value="CYSTATIN"/>
    <property type="match status" value="1"/>
</dbReference>
<evidence type="ECO:0000259" key="7">
    <source>
        <dbReference type="SMART" id="SM00043"/>
    </source>
</evidence>
<evidence type="ECO:0000256" key="6">
    <source>
        <dbReference type="SAM" id="SignalP"/>
    </source>
</evidence>
<dbReference type="PROSITE" id="PS00287">
    <property type="entry name" value="CYSTATIN"/>
    <property type="match status" value="1"/>
</dbReference>
<evidence type="ECO:0000256" key="5">
    <source>
        <dbReference type="ARBA" id="ARBA00054923"/>
    </source>
</evidence>
<dbReference type="InterPro" id="IPR000010">
    <property type="entry name" value="Cystatin_dom"/>
</dbReference>
<keyword evidence="6" id="KW-0732">Signal</keyword>
<dbReference type="SUPFAM" id="SSF54403">
    <property type="entry name" value="Cystatin/monellin"/>
    <property type="match status" value="1"/>
</dbReference>
<dbReference type="GO" id="GO:0005737">
    <property type="term" value="C:cytoplasm"/>
    <property type="evidence" value="ECO:0007669"/>
    <property type="project" value="TreeGrafter"/>
</dbReference>
<evidence type="ECO:0000256" key="3">
    <source>
        <dbReference type="ARBA" id="ARBA00022704"/>
    </source>
</evidence>
<feature type="domain" description="Cystatin" evidence="7">
    <location>
        <begin position="26"/>
        <end position="136"/>
    </location>
</feature>
<comment type="similarity">
    <text evidence="1">Belongs to the cystatin family.</text>
</comment>
<dbReference type="SMART" id="SM00043">
    <property type="entry name" value="CY"/>
    <property type="match status" value="1"/>
</dbReference>
<feature type="chain" id="PRO_5026284110" evidence="6">
    <location>
        <begin position="25"/>
        <end position="136"/>
    </location>
</feature>
<sequence length="136" mass="15155">MALLRGLLVCSLLFLSCICKEALGERLLGGLENASLGDQDVGRALQFAMNEYNSRNNDMYSSRVSEVVRAQKQIVSGIMYYFTVNIGRTVCRNRAPDLENCAFHTAPEMAKTVTCTFKVYSVPWRGIISLEKSTCN</sequence>
<dbReference type="PANTHER" id="PTHR46186:SF2">
    <property type="entry name" value="CYSTATIN"/>
    <property type="match status" value="1"/>
</dbReference>
<keyword evidence="3" id="KW-0789">Thiol protease inhibitor</keyword>
<dbReference type="PROSITE" id="PS51257">
    <property type="entry name" value="PROKAR_LIPOPROTEIN"/>
    <property type="match status" value="1"/>
</dbReference>
<dbReference type="GO" id="GO:0005615">
    <property type="term" value="C:extracellular space"/>
    <property type="evidence" value="ECO:0007669"/>
    <property type="project" value="TreeGrafter"/>
</dbReference>
<name>A0A6G5ZW19_VIPAN</name>
<accession>A0A6G5ZW19</accession>
<organism evidence="8">
    <name type="scientific">Vipera anatolica senliki</name>
    <name type="common">Anatolian meadow viper</name>
    <dbReference type="NCBI Taxonomy" id="2604287"/>
    <lineage>
        <taxon>Eukaryota</taxon>
        <taxon>Metazoa</taxon>
        <taxon>Chordata</taxon>
        <taxon>Craniata</taxon>
        <taxon>Vertebrata</taxon>
        <taxon>Euteleostomi</taxon>
        <taxon>Lepidosauria</taxon>
        <taxon>Squamata</taxon>
        <taxon>Bifurcata</taxon>
        <taxon>Unidentata</taxon>
        <taxon>Episquamata</taxon>
        <taxon>Toxicofera</taxon>
        <taxon>Serpentes</taxon>
        <taxon>Colubroidea</taxon>
        <taxon>Viperidae</taxon>
        <taxon>Viperinae</taxon>
        <taxon>Vipera</taxon>
    </lineage>
</organism>
<dbReference type="InterPro" id="IPR018073">
    <property type="entry name" value="Prot_inh_cystat_CS"/>
</dbReference>
<feature type="signal peptide" evidence="6">
    <location>
        <begin position="1"/>
        <end position="24"/>
    </location>
</feature>
<evidence type="ECO:0000256" key="1">
    <source>
        <dbReference type="ARBA" id="ARBA00009403"/>
    </source>
</evidence>
<evidence type="ECO:0000256" key="4">
    <source>
        <dbReference type="ARBA" id="ARBA00023157"/>
    </source>
</evidence>
<dbReference type="GO" id="GO:0031982">
    <property type="term" value="C:vesicle"/>
    <property type="evidence" value="ECO:0007669"/>
    <property type="project" value="TreeGrafter"/>
</dbReference>
<dbReference type="Gene3D" id="3.10.450.10">
    <property type="match status" value="1"/>
</dbReference>
<dbReference type="InterPro" id="IPR046350">
    <property type="entry name" value="Cystatin_sf"/>
</dbReference>
<keyword evidence="2" id="KW-0646">Protease inhibitor</keyword>
<protein>
    <submittedName>
        <fullName evidence="8">Cystatin 3</fullName>
    </submittedName>
</protein>
<evidence type="ECO:0000313" key="8">
    <source>
        <dbReference type="EMBL" id="QHR82749.1"/>
    </source>
</evidence>
<dbReference type="FunFam" id="3.10.450.10:FF:000004">
    <property type="entry name" value="Cystatin C"/>
    <property type="match status" value="1"/>
</dbReference>